<name>A0A0R3W028_TAEAS</name>
<dbReference type="Proteomes" id="UP000282613">
    <property type="component" value="Unassembled WGS sequence"/>
</dbReference>
<feature type="transmembrane region" description="Helical" evidence="2">
    <location>
        <begin position="26"/>
        <end position="50"/>
    </location>
</feature>
<proteinExistence type="predicted"/>
<evidence type="ECO:0000256" key="2">
    <source>
        <dbReference type="SAM" id="Phobius"/>
    </source>
</evidence>
<feature type="region of interest" description="Disordered" evidence="1">
    <location>
        <begin position="1"/>
        <end position="23"/>
    </location>
</feature>
<accession>A0A0R3W028</accession>
<evidence type="ECO:0000313" key="3">
    <source>
        <dbReference type="EMBL" id="VDK26915.1"/>
    </source>
</evidence>
<sequence length="102" mass="10994">MSNSENYGSANGGGPPNRRDKDSSKLSAFLTAAALAGGAAALIGGAVAMAKLSRSDSSPNYLDALSTEMNDFYRFNRETDFTYANKVQLKNALHLLIMRRYP</sequence>
<keyword evidence="2" id="KW-1133">Transmembrane helix</keyword>
<gene>
    <name evidence="3" type="ORF">TASK_LOCUS3024</name>
</gene>
<keyword evidence="2" id="KW-0812">Transmembrane</keyword>
<evidence type="ECO:0000256" key="1">
    <source>
        <dbReference type="SAM" id="MobiDB-lite"/>
    </source>
</evidence>
<keyword evidence="4" id="KW-1185">Reference proteome</keyword>
<keyword evidence="2" id="KW-0472">Membrane</keyword>
<reference evidence="3 4" key="2">
    <citation type="submission" date="2018-11" db="EMBL/GenBank/DDBJ databases">
        <authorList>
            <consortium name="Pathogen Informatics"/>
        </authorList>
    </citation>
    <scope>NUCLEOTIDE SEQUENCE [LARGE SCALE GENOMIC DNA]</scope>
</reference>
<organism evidence="5">
    <name type="scientific">Taenia asiatica</name>
    <name type="common">Asian tapeworm</name>
    <dbReference type="NCBI Taxonomy" id="60517"/>
    <lineage>
        <taxon>Eukaryota</taxon>
        <taxon>Metazoa</taxon>
        <taxon>Spiralia</taxon>
        <taxon>Lophotrochozoa</taxon>
        <taxon>Platyhelminthes</taxon>
        <taxon>Cestoda</taxon>
        <taxon>Eucestoda</taxon>
        <taxon>Cyclophyllidea</taxon>
        <taxon>Taeniidae</taxon>
        <taxon>Taenia</taxon>
    </lineage>
</organism>
<evidence type="ECO:0000313" key="4">
    <source>
        <dbReference type="Proteomes" id="UP000282613"/>
    </source>
</evidence>
<dbReference type="EMBL" id="UYRS01004909">
    <property type="protein sequence ID" value="VDK26915.1"/>
    <property type="molecule type" value="Genomic_DNA"/>
</dbReference>
<reference evidence="5" key="1">
    <citation type="submission" date="2017-02" db="UniProtKB">
        <authorList>
            <consortium name="WormBaseParasite"/>
        </authorList>
    </citation>
    <scope>IDENTIFICATION</scope>
</reference>
<dbReference type="WBParaSite" id="TASK_0000302201-mRNA-1">
    <property type="protein sequence ID" value="TASK_0000302201-mRNA-1"/>
    <property type="gene ID" value="TASK_0000302201"/>
</dbReference>
<evidence type="ECO:0000313" key="5">
    <source>
        <dbReference type="WBParaSite" id="TASK_0000302201-mRNA-1"/>
    </source>
</evidence>
<dbReference type="AlphaFoldDB" id="A0A0R3W028"/>
<protein>
    <submittedName>
        <fullName evidence="5">Twin-arginine translocation pathway signal</fullName>
    </submittedName>
</protein>